<keyword evidence="1" id="KW-0547">Nucleotide-binding</keyword>
<dbReference type="PROSITE" id="PS50893">
    <property type="entry name" value="ABC_TRANSPORTER_2"/>
    <property type="match status" value="2"/>
</dbReference>
<evidence type="ECO:0000256" key="4">
    <source>
        <dbReference type="SAM" id="MobiDB-lite"/>
    </source>
</evidence>
<dbReference type="EMBL" id="PEJG01000008">
    <property type="protein sequence ID" value="PIH09913.1"/>
    <property type="molecule type" value="Genomic_DNA"/>
</dbReference>
<dbReference type="GO" id="GO:0003677">
    <property type="term" value="F:DNA binding"/>
    <property type="evidence" value="ECO:0007669"/>
    <property type="project" value="InterPro"/>
</dbReference>
<keyword evidence="2 6" id="KW-0067">ATP-binding</keyword>
<dbReference type="Pfam" id="PF12848">
    <property type="entry name" value="ABC_tran_Xtn"/>
    <property type="match status" value="1"/>
</dbReference>
<sequence length="627" mass="73046">MEAYKIEHLNKSYADKEIFNDLNLSISEHERIGLVGINGTGKSTLLKVIGGLDEDFTADITHPNQYRIRYSSQKQDLNGHMTVFEAVLSSDTPTLRIIKKYEEAVNRYALDQSDSNFNKMMEAQEEMDQKDAWDYNAEIKTILSKLGIHDTTKKIVELSGGQQKRVVLAKTLIEQPDLLLLDEPTNHLDFESIRWLINYVKQYPHTVLFVTHDRYFLNEVSTRIIELDRGKLKTYPGNYEDYIVMRAENELVEQKQQEKQKALYKQELAWMRAGAKARTTKQQARINRFKQLESDVKTQHTQDKGELNLAYSRLGKQVYELKNLSKSINNKVLFEDVTEIIQSGRRIGIVGPNGAGKTTLLNILSNEDQDYEGELKIGQTVKVAYFKQTEETLDRDIRVIDYLREESEMAKEKDGTSISVTQLLERFLFPSATHGKKVYKLSGGEQKRLYLLRLLVHKPNVLLLDEPTNDLDTETLTILEDYIDDFGGSVITVSHDRYFLNKVVQEYWFIHDGKIEKIIGSFEDYESFKKEHERQAMLSKQTEQQNKHKHQPKKKTGLSYKEKLEYETIMTRIEMTETRLEDLEQEMINASDNYARIKELNEEKEQLEATYEADITRWSELEEIKEQ</sequence>
<feature type="region of interest" description="Disordered" evidence="4">
    <location>
        <begin position="535"/>
        <end position="556"/>
    </location>
</feature>
<dbReference type="GO" id="GO:0016887">
    <property type="term" value="F:ATP hydrolysis activity"/>
    <property type="evidence" value="ECO:0007669"/>
    <property type="project" value="InterPro"/>
</dbReference>
<dbReference type="InterPro" id="IPR003439">
    <property type="entry name" value="ABC_transporter-like_ATP-bd"/>
</dbReference>
<protein>
    <submittedName>
        <fullName evidence="6">ABC transporter ATP-binding protein</fullName>
    </submittedName>
</protein>
<dbReference type="AlphaFoldDB" id="A0AAE5QXW0"/>
<dbReference type="InterPro" id="IPR003593">
    <property type="entry name" value="AAA+_ATPase"/>
</dbReference>
<dbReference type="Pfam" id="PF16326">
    <property type="entry name" value="ABC_tran_CTD"/>
    <property type="match status" value="1"/>
</dbReference>
<evidence type="ECO:0000313" key="7">
    <source>
        <dbReference type="Proteomes" id="UP000228502"/>
    </source>
</evidence>
<dbReference type="InterPro" id="IPR027417">
    <property type="entry name" value="P-loop_NTPase"/>
</dbReference>
<dbReference type="GO" id="GO:0005524">
    <property type="term" value="F:ATP binding"/>
    <property type="evidence" value="ECO:0007669"/>
    <property type="project" value="UniProtKB-KW"/>
</dbReference>
<accession>A0AAE5QXW0</accession>
<evidence type="ECO:0000256" key="2">
    <source>
        <dbReference type="ARBA" id="ARBA00022840"/>
    </source>
</evidence>
<dbReference type="PANTHER" id="PTHR42855">
    <property type="entry name" value="ABC TRANSPORTER ATP-BINDING SUBUNIT"/>
    <property type="match status" value="1"/>
</dbReference>
<feature type="domain" description="ABC transporter" evidence="5">
    <location>
        <begin position="319"/>
        <end position="537"/>
    </location>
</feature>
<evidence type="ECO:0000256" key="1">
    <source>
        <dbReference type="ARBA" id="ARBA00022741"/>
    </source>
</evidence>
<comment type="caution">
    <text evidence="6">The sequence shown here is derived from an EMBL/GenBank/DDBJ whole genome shotgun (WGS) entry which is preliminary data.</text>
</comment>
<feature type="compositionally biased region" description="Basic residues" evidence="4">
    <location>
        <begin position="547"/>
        <end position="556"/>
    </location>
</feature>
<gene>
    <name evidence="6" type="ORF">CTJ08_07515</name>
</gene>
<keyword evidence="3" id="KW-0175">Coiled coil</keyword>
<dbReference type="InterPro" id="IPR032781">
    <property type="entry name" value="ABC_tran_Xtn"/>
</dbReference>
<dbReference type="Proteomes" id="UP000228502">
    <property type="component" value="Unassembled WGS sequence"/>
</dbReference>
<dbReference type="Gene3D" id="1.10.287.380">
    <property type="entry name" value="Valyl-tRNA synthetase, C-terminal domain"/>
    <property type="match status" value="1"/>
</dbReference>
<name>A0AAE5QXW0_STAEP</name>
<reference evidence="6 7" key="1">
    <citation type="submission" date="2017-10" db="EMBL/GenBank/DDBJ databases">
        <title>genome sequences of Staph epi in chlorhexidine trial.</title>
        <authorList>
            <person name="Greninger A.L."/>
            <person name="Addetia A."/>
            <person name="Qin X."/>
            <person name="Zerr D."/>
        </authorList>
    </citation>
    <scope>NUCLEOTIDE SEQUENCE [LARGE SCALE GENOMIC DNA]</scope>
    <source>
        <strain evidence="6 7">SCH-17</strain>
    </source>
</reference>
<dbReference type="Gene3D" id="3.40.50.300">
    <property type="entry name" value="P-loop containing nucleotide triphosphate hydrolases"/>
    <property type="match status" value="2"/>
</dbReference>
<feature type="coiled-coil region" evidence="3">
    <location>
        <begin position="566"/>
        <end position="617"/>
    </location>
</feature>
<organism evidence="6 7">
    <name type="scientific">Staphylococcus epidermidis</name>
    <dbReference type="NCBI Taxonomy" id="1282"/>
    <lineage>
        <taxon>Bacteria</taxon>
        <taxon>Bacillati</taxon>
        <taxon>Bacillota</taxon>
        <taxon>Bacilli</taxon>
        <taxon>Bacillales</taxon>
        <taxon>Staphylococcaceae</taxon>
        <taxon>Staphylococcus</taxon>
    </lineage>
</organism>
<dbReference type="InterPro" id="IPR017871">
    <property type="entry name" value="ABC_transporter-like_CS"/>
</dbReference>
<evidence type="ECO:0000256" key="3">
    <source>
        <dbReference type="SAM" id="Coils"/>
    </source>
</evidence>
<dbReference type="SMART" id="SM00382">
    <property type="entry name" value="AAA"/>
    <property type="match status" value="2"/>
</dbReference>
<dbReference type="PROSITE" id="PS00211">
    <property type="entry name" value="ABC_TRANSPORTER_1"/>
    <property type="match status" value="1"/>
</dbReference>
<dbReference type="InterPro" id="IPR051309">
    <property type="entry name" value="ABCF_ATPase"/>
</dbReference>
<dbReference type="InterPro" id="IPR037118">
    <property type="entry name" value="Val-tRNA_synth_C_sf"/>
</dbReference>
<dbReference type="PANTHER" id="PTHR42855:SF1">
    <property type="entry name" value="ABC TRANSPORTER DOMAIN-CONTAINING PROTEIN"/>
    <property type="match status" value="1"/>
</dbReference>
<feature type="domain" description="ABC transporter" evidence="5">
    <location>
        <begin position="4"/>
        <end position="254"/>
    </location>
</feature>
<evidence type="ECO:0000259" key="5">
    <source>
        <dbReference type="PROSITE" id="PS50893"/>
    </source>
</evidence>
<dbReference type="FunFam" id="3.40.50.300:FF:000011">
    <property type="entry name" value="Putative ABC transporter ATP-binding component"/>
    <property type="match status" value="1"/>
</dbReference>
<evidence type="ECO:0000313" key="6">
    <source>
        <dbReference type="EMBL" id="PIH09913.1"/>
    </source>
</evidence>
<dbReference type="SUPFAM" id="SSF52540">
    <property type="entry name" value="P-loop containing nucleoside triphosphate hydrolases"/>
    <property type="match status" value="2"/>
</dbReference>
<dbReference type="CDD" id="cd03221">
    <property type="entry name" value="ABCF_EF-3"/>
    <property type="match status" value="2"/>
</dbReference>
<dbReference type="Pfam" id="PF00005">
    <property type="entry name" value="ABC_tran"/>
    <property type="match status" value="2"/>
</dbReference>
<proteinExistence type="predicted"/>
<dbReference type="InterPro" id="IPR032524">
    <property type="entry name" value="ABC_tran_C"/>
</dbReference>